<organism evidence="4 5">
    <name type="scientific">Clostridium beijerinckii</name>
    <name type="common">Clostridium MP</name>
    <dbReference type="NCBI Taxonomy" id="1520"/>
    <lineage>
        <taxon>Bacteria</taxon>
        <taxon>Bacillati</taxon>
        <taxon>Bacillota</taxon>
        <taxon>Clostridia</taxon>
        <taxon>Eubacteriales</taxon>
        <taxon>Clostridiaceae</taxon>
        <taxon>Clostridium</taxon>
    </lineage>
</organism>
<feature type="DNA-binding region" description="H-T-H motif" evidence="2">
    <location>
        <begin position="34"/>
        <end position="53"/>
    </location>
</feature>
<dbReference type="InterPro" id="IPR009057">
    <property type="entry name" value="Homeodomain-like_sf"/>
</dbReference>
<dbReference type="Proteomes" id="UP000031866">
    <property type="component" value="Chromosome"/>
</dbReference>
<reference evidence="5" key="1">
    <citation type="submission" date="2014-12" db="EMBL/GenBank/DDBJ databases">
        <title>Genome sequence of Clostridium beijerinckii strain 59B.</title>
        <authorList>
            <person name="Little G.T."/>
            <person name="Minton N.P."/>
        </authorList>
    </citation>
    <scope>NUCLEOTIDE SEQUENCE [LARGE SCALE GENOMIC DNA]</scope>
    <source>
        <strain evidence="5">59B</strain>
    </source>
</reference>
<feature type="domain" description="HTH tetR-type" evidence="3">
    <location>
        <begin position="11"/>
        <end position="71"/>
    </location>
</feature>
<dbReference type="SUPFAM" id="SSF46689">
    <property type="entry name" value="Homeodomain-like"/>
    <property type="match status" value="1"/>
</dbReference>
<dbReference type="RefSeq" id="WP_041898698.1">
    <property type="nucleotide sequence ID" value="NZ_CP010086.2"/>
</dbReference>
<gene>
    <name evidence="4" type="ORF">LF65_04223</name>
</gene>
<dbReference type="InterPro" id="IPR001647">
    <property type="entry name" value="HTH_TetR"/>
</dbReference>
<evidence type="ECO:0000256" key="1">
    <source>
        <dbReference type="ARBA" id="ARBA00023125"/>
    </source>
</evidence>
<dbReference type="PROSITE" id="PS50977">
    <property type="entry name" value="HTH_TETR_2"/>
    <property type="match status" value="1"/>
</dbReference>
<evidence type="ECO:0000259" key="3">
    <source>
        <dbReference type="PROSITE" id="PS50977"/>
    </source>
</evidence>
<dbReference type="GO" id="GO:0003677">
    <property type="term" value="F:DNA binding"/>
    <property type="evidence" value="ECO:0007669"/>
    <property type="project" value="UniProtKB-UniRule"/>
</dbReference>
<dbReference type="OrthoDB" id="9812484at2"/>
<dbReference type="STRING" id="1520.LF65_04223"/>
<dbReference type="EMBL" id="CP010086">
    <property type="protein sequence ID" value="AJH00764.1"/>
    <property type="molecule type" value="Genomic_DNA"/>
</dbReference>
<dbReference type="KEGG" id="cbei:LF65_04223"/>
<keyword evidence="1 2" id="KW-0238">DNA-binding</keyword>
<proteinExistence type="predicted"/>
<protein>
    <submittedName>
        <fullName evidence="4">TetR family transcriptional regulator</fullName>
    </submittedName>
</protein>
<sequence>MPKKAFFRLDETKREEISNSAMQLFVNYPYDDINMKMTLDALSMHPGTFYRYFDDKDDLYCLLIQNVTQKRAEFFNNRNQDSILQIFLTGLFDNDNGIGAEPLNELEVKFIETILSIPENILLHIYLNVLKGESFPLVKDIMRRMRFDGYLRPDIDDNLISFMFETMQFNLVLFFREFGIKDFELQHKVSKYFTDFFCHGLVEDHKYSELMSNLKKVKE</sequence>
<dbReference type="Pfam" id="PF00440">
    <property type="entry name" value="TetR_N"/>
    <property type="match status" value="1"/>
</dbReference>
<evidence type="ECO:0000256" key="2">
    <source>
        <dbReference type="PROSITE-ProRule" id="PRU00335"/>
    </source>
</evidence>
<dbReference type="Gene3D" id="1.10.357.10">
    <property type="entry name" value="Tetracycline Repressor, domain 2"/>
    <property type="match status" value="1"/>
</dbReference>
<evidence type="ECO:0000313" key="4">
    <source>
        <dbReference type="EMBL" id="AJH00764.1"/>
    </source>
</evidence>
<evidence type="ECO:0000313" key="5">
    <source>
        <dbReference type="Proteomes" id="UP000031866"/>
    </source>
</evidence>
<dbReference type="AlphaFoldDB" id="A0A0B5QV08"/>
<accession>A0A0B5QV08</accession>
<name>A0A0B5QV08_CLOBE</name>